<accession>A0A3A5M837</accession>
<gene>
    <name evidence="1" type="ORF">D6T63_15515</name>
</gene>
<organism evidence="1 2">
    <name type="scientific">Arthrobacter cheniae</name>
    <dbReference type="NCBI Taxonomy" id="1258888"/>
    <lineage>
        <taxon>Bacteria</taxon>
        <taxon>Bacillati</taxon>
        <taxon>Actinomycetota</taxon>
        <taxon>Actinomycetes</taxon>
        <taxon>Micrococcales</taxon>
        <taxon>Micrococcaceae</taxon>
        <taxon>Arthrobacter</taxon>
    </lineage>
</organism>
<keyword evidence="2" id="KW-1185">Reference proteome</keyword>
<name>A0A3A5M837_9MICC</name>
<evidence type="ECO:0000313" key="2">
    <source>
        <dbReference type="Proteomes" id="UP000272560"/>
    </source>
</evidence>
<dbReference type="AlphaFoldDB" id="A0A3A5M837"/>
<dbReference type="EMBL" id="QZVT01000009">
    <property type="protein sequence ID" value="RJT77342.1"/>
    <property type="molecule type" value="Genomic_DNA"/>
</dbReference>
<dbReference type="Proteomes" id="UP000272560">
    <property type="component" value="Unassembled WGS sequence"/>
</dbReference>
<protein>
    <submittedName>
        <fullName evidence="1">Uncharacterized protein</fullName>
    </submittedName>
</protein>
<sequence>MKVSENTVSNSTRDASIWVVQEAGGVEFREDAAWTGSRFYPGIALVRRPVGPVPATVSLVAHDDALPQPLDRTTALHR</sequence>
<proteinExistence type="predicted"/>
<reference evidence="1 2" key="1">
    <citation type="submission" date="2018-09" db="EMBL/GenBank/DDBJ databases">
        <title>Novel species of Arthrobacter.</title>
        <authorList>
            <person name="Liu Q."/>
            <person name="Xin Y.-H."/>
        </authorList>
    </citation>
    <scope>NUCLEOTIDE SEQUENCE [LARGE SCALE GENOMIC DNA]</scope>
    <source>
        <strain evidence="1 2">Hz2</strain>
    </source>
</reference>
<evidence type="ECO:0000313" key="1">
    <source>
        <dbReference type="EMBL" id="RJT77342.1"/>
    </source>
</evidence>
<comment type="caution">
    <text evidence="1">The sequence shown here is derived from an EMBL/GenBank/DDBJ whole genome shotgun (WGS) entry which is preliminary data.</text>
</comment>